<dbReference type="InterPro" id="IPR022877">
    <property type="entry name" value="UPF0173"/>
</dbReference>
<dbReference type="Proteomes" id="UP000198534">
    <property type="component" value="Unassembled WGS sequence"/>
</dbReference>
<feature type="domain" description="Metallo-beta-lactamase" evidence="3">
    <location>
        <begin position="7"/>
        <end position="193"/>
    </location>
</feature>
<dbReference type="Pfam" id="PF12706">
    <property type="entry name" value="Lactamase_B_2"/>
    <property type="match status" value="1"/>
</dbReference>
<dbReference type="InterPro" id="IPR036866">
    <property type="entry name" value="RibonucZ/Hydroxyglut_hydro"/>
</dbReference>
<evidence type="ECO:0000256" key="2">
    <source>
        <dbReference type="HAMAP-Rule" id="MF_00457"/>
    </source>
</evidence>
<dbReference type="Gene3D" id="3.60.15.10">
    <property type="entry name" value="Ribonuclease Z/Hydroxyacylglutathione hydrolase-like"/>
    <property type="match status" value="1"/>
</dbReference>
<dbReference type="STRING" id="1048340.SAMN05444487_10888"/>
<dbReference type="OrthoDB" id="9789133at2"/>
<dbReference type="NCBIfam" id="NF001911">
    <property type="entry name" value="PRK00685.1"/>
    <property type="match status" value="1"/>
</dbReference>
<dbReference type="RefSeq" id="WP_091739687.1">
    <property type="nucleotide sequence ID" value="NZ_FNNQ01000008.1"/>
</dbReference>
<evidence type="ECO:0000313" key="5">
    <source>
        <dbReference type="Proteomes" id="UP000198534"/>
    </source>
</evidence>
<dbReference type="PANTHER" id="PTHR43546:SF3">
    <property type="entry name" value="UPF0173 METAL-DEPENDENT HYDROLASE MJ1163"/>
    <property type="match status" value="1"/>
</dbReference>
<name>A0A1H2XZ27_9BACL</name>
<dbReference type="InterPro" id="IPR001279">
    <property type="entry name" value="Metallo-B-lactamas"/>
</dbReference>
<evidence type="ECO:0000313" key="4">
    <source>
        <dbReference type="EMBL" id="SDW97589.1"/>
    </source>
</evidence>
<dbReference type="AlphaFoldDB" id="A0A1H2XZ27"/>
<evidence type="ECO:0000259" key="3">
    <source>
        <dbReference type="SMART" id="SM00849"/>
    </source>
</evidence>
<dbReference type="EMBL" id="FNNQ01000008">
    <property type="protein sequence ID" value="SDW97589.1"/>
    <property type="molecule type" value="Genomic_DNA"/>
</dbReference>
<dbReference type="GO" id="GO:0016787">
    <property type="term" value="F:hydrolase activity"/>
    <property type="evidence" value="ECO:0007669"/>
    <property type="project" value="UniProtKB-UniRule"/>
</dbReference>
<keyword evidence="1 2" id="KW-0378">Hydrolase</keyword>
<dbReference type="HAMAP" id="MF_00457">
    <property type="entry name" value="UPF0173"/>
    <property type="match status" value="1"/>
</dbReference>
<dbReference type="PANTHER" id="PTHR43546">
    <property type="entry name" value="UPF0173 METAL-DEPENDENT HYDROLASE MJ1163-RELATED"/>
    <property type="match status" value="1"/>
</dbReference>
<keyword evidence="5" id="KW-1185">Reference proteome</keyword>
<gene>
    <name evidence="4" type="ORF">SAMN05444487_10888</name>
</gene>
<reference evidence="4 5" key="1">
    <citation type="submission" date="2016-10" db="EMBL/GenBank/DDBJ databases">
        <authorList>
            <person name="de Groot N.N."/>
        </authorList>
    </citation>
    <scope>NUCLEOTIDE SEQUENCE [LARGE SCALE GENOMIC DNA]</scope>
    <source>
        <strain evidence="4 5">DSM 45610</strain>
    </source>
</reference>
<dbReference type="InterPro" id="IPR050114">
    <property type="entry name" value="UPF0173_UPF0282_UlaG_hydrolase"/>
</dbReference>
<protein>
    <recommendedName>
        <fullName evidence="2">UPF0173 metal-dependent hydrolase SAMN05444487_10888</fullName>
    </recommendedName>
</protein>
<accession>A0A1H2XZ27</accession>
<proteinExistence type="inferred from homology"/>
<sequence>MQIIFHGQSCFEFHNEGHQLIIDPFLRGNSLAKAKPEEIEAKWILLTHGHGDHLGDTIEIAKRNKATVIAPFELATWISWQGVDVHPLHIGGACSFDFGRVKLTQAFHGSAHIDEEKKEIVYTGMPAGILLTLGEKTIYHAGDTGLFSDMKLIGLQNDIELALLPIGDNFTMGPEDALLAAEWVGAKRVIPMHYNTFPLIEQNAEDFVQQLKGKKINGMVVKPGESIQL</sequence>
<dbReference type="CDD" id="cd06262">
    <property type="entry name" value="metallo-hydrolase-like_MBL-fold"/>
    <property type="match status" value="1"/>
</dbReference>
<comment type="similarity">
    <text evidence="2">Belongs to the UPF0173 family.</text>
</comment>
<dbReference type="SUPFAM" id="SSF56281">
    <property type="entry name" value="Metallo-hydrolase/oxidoreductase"/>
    <property type="match status" value="1"/>
</dbReference>
<evidence type="ECO:0000256" key="1">
    <source>
        <dbReference type="ARBA" id="ARBA00022801"/>
    </source>
</evidence>
<dbReference type="SMART" id="SM00849">
    <property type="entry name" value="Lactamase_B"/>
    <property type="match status" value="1"/>
</dbReference>
<organism evidence="4 5">
    <name type="scientific">Marininema mesophilum</name>
    <dbReference type="NCBI Taxonomy" id="1048340"/>
    <lineage>
        <taxon>Bacteria</taxon>
        <taxon>Bacillati</taxon>
        <taxon>Bacillota</taxon>
        <taxon>Bacilli</taxon>
        <taxon>Bacillales</taxon>
        <taxon>Thermoactinomycetaceae</taxon>
        <taxon>Marininema</taxon>
    </lineage>
</organism>